<protein>
    <submittedName>
        <fullName evidence="2">Uncharacterized protein</fullName>
    </submittedName>
</protein>
<dbReference type="HOGENOM" id="CLU_213866_0_0_3"/>
<dbReference type="STRING" id="449447.MAE_07160"/>
<sequence length="50" mass="5650">MKKFSPPQMKEVFFPTPHTPHPTPSFKSGDSETGDCFYLFSPLPHSPTLQ</sequence>
<proteinExistence type="predicted"/>
<accession>B0JQ79</accession>
<reference evidence="2 3" key="1">
    <citation type="journal article" date="2007" name="DNA Res.">
        <title>Complete genomic structure of the bloom-forming toxic cyanobacterium Microcystis aeruginosa NIES-843.</title>
        <authorList>
            <person name="Kaneko T."/>
            <person name="Nakajima N."/>
            <person name="Okamoto S."/>
            <person name="Suzuki I."/>
            <person name="Tanabe Y."/>
            <person name="Tamaoki M."/>
            <person name="Nakamura Y."/>
            <person name="Kasai F."/>
            <person name="Watanabe A."/>
            <person name="Kawashima K."/>
            <person name="Kishida Y."/>
            <person name="Ono A."/>
            <person name="Shimizu Y."/>
            <person name="Takahashi C."/>
            <person name="Minami C."/>
            <person name="Fujishiro T."/>
            <person name="Kohara M."/>
            <person name="Katoh M."/>
            <person name="Nakazaki N."/>
            <person name="Nakayama S."/>
            <person name="Yamada M."/>
            <person name="Tabata S."/>
            <person name="Watanabe M.M."/>
        </authorList>
    </citation>
    <scope>NUCLEOTIDE SEQUENCE [LARGE SCALE GENOMIC DNA]</scope>
    <source>
        <strain evidence="3">NIES-843 / IAM M-247</strain>
    </source>
</reference>
<dbReference type="EMBL" id="AP009552">
    <property type="protein sequence ID" value="BAG00538.1"/>
    <property type="molecule type" value="Genomic_DNA"/>
</dbReference>
<dbReference type="EnsemblBacteria" id="BAG00538">
    <property type="protein sequence ID" value="BAG00538"/>
    <property type="gene ID" value="MAE_07160"/>
</dbReference>
<name>B0JQ79_MICAN</name>
<dbReference type="Proteomes" id="UP000001510">
    <property type="component" value="Chromosome"/>
</dbReference>
<organism evidence="2 3">
    <name type="scientific">Microcystis aeruginosa (strain NIES-843 / IAM M-2473)</name>
    <dbReference type="NCBI Taxonomy" id="449447"/>
    <lineage>
        <taxon>Bacteria</taxon>
        <taxon>Bacillati</taxon>
        <taxon>Cyanobacteriota</taxon>
        <taxon>Cyanophyceae</taxon>
        <taxon>Oscillatoriophycideae</taxon>
        <taxon>Chroococcales</taxon>
        <taxon>Microcystaceae</taxon>
        <taxon>Microcystis</taxon>
    </lineage>
</organism>
<gene>
    <name evidence="2" type="ordered locus">MAE_07160</name>
</gene>
<dbReference type="KEGG" id="mar:MAE_07160"/>
<feature type="region of interest" description="Disordered" evidence="1">
    <location>
        <begin position="1"/>
        <end position="30"/>
    </location>
</feature>
<keyword evidence="3" id="KW-1185">Reference proteome</keyword>
<dbReference type="AlphaFoldDB" id="B0JQ79"/>
<dbReference type="PaxDb" id="449447-MAE_07160"/>
<evidence type="ECO:0000313" key="3">
    <source>
        <dbReference type="Proteomes" id="UP000001510"/>
    </source>
</evidence>
<evidence type="ECO:0000313" key="2">
    <source>
        <dbReference type="EMBL" id="BAG00538.1"/>
    </source>
</evidence>
<evidence type="ECO:0000256" key="1">
    <source>
        <dbReference type="SAM" id="MobiDB-lite"/>
    </source>
</evidence>